<accession>A0A964FFI7</accession>
<dbReference type="PANTHER" id="PTHR44366">
    <property type="entry name" value="UDP-N-ACETYLGLUCOSAMINE--PEPTIDE N-ACETYLGLUCOSAMINYLTRANSFERASE 110 KDA SUBUNIT"/>
    <property type="match status" value="1"/>
</dbReference>
<dbReference type="AlphaFoldDB" id="A0A964FFI7"/>
<dbReference type="PROSITE" id="PS50005">
    <property type="entry name" value="TPR"/>
    <property type="match status" value="8"/>
</dbReference>
<dbReference type="SUPFAM" id="SSF48452">
    <property type="entry name" value="TPR-like"/>
    <property type="match status" value="2"/>
</dbReference>
<dbReference type="Gene3D" id="1.25.40.10">
    <property type="entry name" value="Tetratricopeptide repeat domain"/>
    <property type="match status" value="4"/>
</dbReference>
<dbReference type="Proteomes" id="UP000729733">
    <property type="component" value="Unassembled WGS sequence"/>
</dbReference>
<organism evidence="2 3">
    <name type="scientific">Waterburya agarophytonicola KI4</name>
    <dbReference type="NCBI Taxonomy" id="2874699"/>
    <lineage>
        <taxon>Bacteria</taxon>
        <taxon>Bacillati</taxon>
        <taxon>Cyanobacteriota</taxon>
        <taxon>Cyanophyceae</taxon>
        <taxon>Pleurocapsales</taxon>
        <taxon>Hyellaceae</taxon>
        <taxon>Waterburya</taxon>
        <taxon>Waterburya agarophytonicola</taxon>
    </lineage>
</organism>
<dbReference type="Pfam" id="PF13181">
    <property type="entry name" value="TPR_8"/>
    <property type="match status" value="1"/>
</dbReference>
<dbReference type="GO" id="GO:0097363">
    <property type="term" value="F:protein O-acetylglucosaminyltransferase activity"/>
    <property type="evidence" value="ECO:0007669"/>
    <property type="project" value="TreeGrafter"/>
</dbReference>
<protein>
    <submittedName>
        <fullName evidence="2">Tetratricopeptide repeat protein</fullName>
    </submittedName>
</protein>
<evidence type="ECO:0000313" key="3">
    <source>
        <dbReference type="Proteomes" id="UP000729733"/>
    </source>
</evidence>
<dbReference type="Pfam" id="PF00515">
    <property type="entry name" value="TPR_1"/>
    <property type="match status" value="1"/>
</dbReference>
<comment type="caution">
    <text evidence="2">The sequence shown here is derived from an EMBL/GenBank/DDBJ whole genome shotgun (WGS) entry which is preliminary data.</text>
</comment>
<proteinExistence type="predicted"/>
<reference evidence="2" key="1">
    <citation type="journal article" date="2021" name="Antonie Van Leeuwenhoek">
        <title>Draft genome and description of Waterburya agarophytonicola gen. nov. sp. nov. (Pleurocapsales, Cyanobacteria): a seaweed symbiont.</title>
        <authorList>
            <person name="Bonthond G."/>
            <person name="Shalygin S."/>
            <person name="Bayer T."/>
            <person name="Weinberger F."/>
        </authorList>
    </citation>
    <scope>NUCLEOTIDE SEQUENCE</scope>
    <source>
        <strain evidence="2">KI4</strain>
    </source>
</reference>
<dbReference type="InterPro" id="IPR037919">
    <property type="entry name" value="OGT"/>
</dbReference>
<feature type="repeat" description="TPR" evidence="1">
    <location>
        <begin position="90"/>
        <end position="123"/>
    </location>
</feature>
<feature type="repeat" description="TPR" evidence="1">
    <location>
        <begin position="531"/>
        <end position="564"/>
    </location>
</feature>
<evidence type="ECO:0000313" key="2">
    <source>
        <dbReference type="EMBL" id="MCC0175528.1"/>
    </source>
</evidence>
<name>A0A964FFI7_9CYAN</name>
<dbReference type="GO" id="GO:0006493">
    <property type="term" value="P:protein O-linked glycosylation"/>
    <property type="evidence" value="ECO:0007669"/>
    <property type="project" value="InterPro"/>
</dbReference>
<dbReference type="PROSITE" id="PS50293">
    <property type="entry name" value="TPR_REGION"/>
    <property type="match status" value="3"/>
</dbReference>
<gene>
    <name evidence="2" type="ORF">I4641_00845</name>
</gene>
<dbReference type="Pfam" id="PF13424">
    <property type="entry name" value="TPR_12"/>
    <property type="match status" value="1"/>
</dbReference>
<dbReference type="SMART" id="SM00028">
    <property type="entry name" value="TPR"/>
    <property type="match status" value="11"/>
</dbReference>
<dbReference type="InterPro" id="IPR011990">
    <property type="entry name" value="TPR-like_helical_dom_sf"/>
</dbReference>
<dbReference type="Pfam" id="PF13176">
    <property type="entry name" value="TPR_7"/>
    <property type="match status" value="1"/>
</dbReference>
<keyword evidence="3" id="KW-1185">Reference proteome</keyword>
<evidence type="ECO:0000256" key="1">
    <source>
        <dbReference type="PROSITE-ProRule" id="PRU00339"/>
    </source>
</evidence>
<feature type="repeat" description="TPR" evidence="1">
    <location>
        <begin position="277"/>
        <end position="310"/>
    </location>
</feature>
<dbReference type="PANTHER" id="PTHR44366:SF1">
    <property type="entry name" value="UDP-N-ACETYLGLUCOSAMINE--PEPTIDE N-ACETYLGLUCOSAMINYLTRANSFERASE 110 KDA SUBUNIT"/>
    <property type="match status" value="1"/>
</dbReference>
<feature type="repeat" description="TPR" evidence="1">
    <location>
        <begin position="565"/>
        <end position="598"/>
    </location>
</feature>
<keyword evidence="1" id="KW-0802">TPR repeat</keyword>
<dbReference type="Pfam" id="PF13432">
    <property type="entry name" value="TPR_16"/>
    <property type="match status" value="1"/>
</dbReference>
<feature type="repeat" description="TPR" evidence="1">
    <location>
        <begin position="369"/>
        <end position="402"/>
    </location>
</feature>
<feature type="repeat" description="TPR" evidence="1">
    <location>
        <begin position="243"/>
        <end position="276"/>
    </location>
</feature>
<dbReference type="RefSeq" id="WP_229638531.1">
    <property type="nucleotide sequence ID" value="NZ_JADWDC010000002.1"/>
</dbReference>
<sequence length="653" mass="73812">MFKLFKNLLPAESAKESDSAIAKLDSDLVTSESGLSKSWETRIAQADDLWKQGKLSEALAIYGLVIEKNPNLPEIRQRLAGRLKQQGDLAIAYEKLATELKNQGNVEQAANYYRQAIHIKAMTGNTKEHLLRSGIGRIKKTPIPLASLKEAAFSFQPLANINSGLVKVPSPQRFDANITVESDNTSPSFPNRLKAVNPEQARDIDWETAQVYLQKALDHLEQQEWSQSALACKQATTILPHMAEAYKVWGNALQRMGKTGEAMSCYAKAVEIKPNLAEVYAGLADIYFEQGKLQQAVKHYQKAIIIRPSPQVYRSLAKVWQGLGDLEQTRFNISKALELESPNQTTETWETSADPEIVTGKQPKSIRSVEVYCSMARQLEQQNEWQQAAKYYRKALDISMALPALPASSKPEQPVKVDLIKPAEILPDKTLDDNRANSPQTQLDRAIKRYYKQAKLQPNSPKIHTDLGNLYSRKRQWQEAMACYRKAIKLKPRYGKAHLNYARVLLKIGRQAEFIREMQLALGIQPKIGSALDRFNLGNALVEQSQEQQAIGFYYKAIVLNPKFIQAYHRMAEVLGKQDKHQQAIEFLKQGIEQNPQDAESFYFLGQQFESIQNWDNAVKTYSKVLQLDPKFPGASQKLNRALAEKLKQKNSN</sequence>
<dbReference type="InterPro" id="IPR019734">
    <property type="entry name" value="TPR_rpt"/>
</dbReference>
<feature type="repeat" description="TPR" evidence="1">
    <location>
        <begin position="599"/>
        <end position="632"/>
    </location>
</feature>
<feature type="repeat" description="TPR" evidence="1">
    <location>
        <begin position="461"/>
        <end position="494"/>
    </location>
</feature>
<dbReference type="EMBL" id="JADWDC010000002">
    <property type="protein sequence ID" value="MCC0175528.1"/>
    <property type="molecule type" value="Genomic_DNA"/>
</dbReference>